<proteinExistence type="predicted"/>
<reference evidence="2 3" key="1">
    <citation type="submission" date="2014-06" db="EMBL/GenBank/DDBJ databases">
        <authorList>
            <person name="Swart Estienne"/>
        </authorList>
    </citation>
    <scope>NUCLEOTIDE SEQUENCE [LARGE SCALE GENOMIC DNA]</scope>
    <source>
        <strain evidence="2 3">130c</strain>
    </source>
</reference>
<protein>
    <submittedName>
        <fullName evidence="2">Uncharacterized protein</fullName>
    </submittedName>
</protein>
<evidence type="ECO:0000313" key="3">
    <source>
        <dbReference type="Proteomes" id="UP000039865"/>
    </source>
</evidence>
<sequence>MKKNQDFDSIQMPDFDELPIISGESSYDLQISKSDHNQANVKTESVKQAKIKEFKIKKISRTNSQKQLSQHLQMSNEQNKIDNCEFRSINKQEDSLKNSSRQYENQLTQPSSLSSSKKAFETNQNKIVNNPGSIILGQETAAPLLLDNDVSPNKLSKINARNTVYGVSFNDQQKSQGKKQVERNLKDKYQFVNQLMEPNHNAKLSQRKQSVNLNDLKIQVIQENLLEDQSNFESPYPQIQETSSQKRQYQKKVFHFPHRSDLECRHIGLAEQQNNNIQLQNLSRQQSRSNKGHQALIKAQYFSPQNSCLSSNQQMTGRQSIQFSVNKNDQFPVEDYQQEINLNMNLLFYDFNNFCAPKLTTTHRDMSNRPVSKKESDKKVMNQNFVQDRLPSRQNQTRGSLSRGQRNSQPHANLHYNQSIITGDFDKVLGSPVLPSIIKVQNKFNFPKLQTQVPTTPNRQIDPKLKLTFNYKDLVNEISSTEKTYQRKKIQSKSDNTSPYRQSNGQNYNPVPVKTVMEMINEEDF</sequence>
<evidence type="ECO:0000256" key="1">
    <source>
        <dbReference type="SAM" id="MobiDB-lite"/>
    </source>
</evidence>
<gene>
    <name evidence="2" type="primary">Contig5484.g5864</name>
    <name evidence="2" type="ORF">STYLEM_6868</name>
</gene>
<accession>A0A078A6N3</accession>
<feature type="compositionally biased region" description="Polar residues" evidence="1">
    <location>
        <begin position="62"/>
        <end position="78"/>
    </location>
</feature>
<dbReference type="EMBL" id="CCKQ01006583">
    <property type="protein sequence ID" value="CDW77900.1"/>
    <property type="molecule type" value="Genomic_DNA"/>
</dbReference>
<dbReference type="AlphaFoldDB" id="A0A078A6N3"/>
<feature type="region of interest" description="Disordered" evidence="1">
    <location>
        <begin position="361"/>
        <end position="412"/>
    </location>
</feature>
<feature type="region of interest" description="Disordered" evidence="1">
    <location>
        <begin position="62"/>
        <end position="81"/>
    </location>
</feature>
<feature type="compositionally biased region" description="Polar residues" evidence="1">
    <location>
        <begin position="381"/>
        <end position="412"/>
    </location>
</feature>
<organism evidence="2 3">
    <name type="scientific">Stylonychia lemnae</name>
    <name type="common">Ciliate</name>
    <dbReference type="NCBI Taxonomy" id="5949"/>
    <lineage>
        <taxon>Eukaryota</taxon>
        <taxon>Sar</taxon>
        <taxon>Alveolata</taxon>
        <taxon>Ciliophora</taxon>
        <taxon>Intramacronucleata</taxon>
        <taxon>Spirotrichea</taxon>
        <taxon>Stichotrichia</taxon>
        <taxon>Sporadotrichida</taxon>
        <taxon>Oxytrichidae</taxon>
        <taxon>Stylonychinae</taxon>
        <taxon>Stylonychia</taxon>
    </lineage>
</organism>
<feature type="compositionally biased region" description="Polar residues" evidence="1">
    <location>
        <begin position="493"/>
        <end position="509"/>
    </location>
</feature>
<feature type="region of interest" description="Disordered" evidence="1">
    <location>
        <begin position="482"/>
        <end position="510"/>
    </location>
</feature>
<feature type="region of interest" description="Disordered" evidence="1">
    <location>
        <begin position="93"/>
        <end position="118"/>
    </location>
</feature>
<keyword evidence="3" id="KW-1185">Reference proteome</keyword>
<dbReference type="InParanoid" id="A0A078A6N3"/>
<dbReference type="Proteomes" id="UP000039865">
    <property type="component" value="Unassembled WGS sequence"/>
</dbReference>
<feature type="compositionally biased region" description="Basic and acidic residues" evidence="1">
    <location>
        <begin position="362"/>
        <end position="380"/>
    </location>
</feature>
<feature type="compositionally biased region" description="Polar residues" evidence="1">
    <location>
        <begin position="97"/>
        <end position="118"/>
    </location>
</feature>
<name>A0A078A6N3_STYLE</name>
<evidence type="ECO:0000313" key="2">
    <source>
        <dbReference type="EMBL" id="CDW77900.1"/>
    </source>
</evidence>